<keyword evidence="5" id="KW-1185">Reference proteome</keyword>
<dbReference type="Proteomes" id="UP000016931">
    <property type="component" value="Unassembled WGS sequence"/>
</dbReference>
<dbReference type="PROSITE" id="PS50048">
    <property type="entry name" value="ZN2_CY6_FUNGAL_2"/>
    <property type="match status" value="1"/>
</dbReference>
<feature type="region of interest" description="Disordered" evidence="2">
    <location>
        <begin position="124"/>
        <end position="159"/>
    </location>
</feature>
<dbReference type="OMA" id="QPAPMDQ"/>
<evidence type="ECO:0000259" key="3">
    <source>
        <dbReference type="PROSITE" id="PS50048"/>
    </source>
</evidence>
<dbReference type="GO" id="GO:0000981">
    <property type="term" value="F:DNA-binding transcription factor activity, RNA polymerase II-specific"/>
    <property type="evidence" value="ECO:0007669"/>
    <property type="project" value="InterPro"/>
</dbReference>
<name>M3BYW1_SPHMS</name>
<protein>
    <recommendedName>
        <fullName evidence="3">Zn(2)-C6 fungal-type domain-containing protein</fullName>
    </recommendedName>
</protein>
<evidence type="ECO:0000313" key="5">
    <source>
        <dbReference type="Proteomes" id="UP000016931"/>
    </source>
</evidence>
<dbReference type="EMBL" id="KB456263">
    <property type="protein sequence ID" value="EMF13266.1"/>
    <property type="molecule type" value="Genomic_DNA"/>
</dbReference>
<organism evidence="4 5">
    <name type="scientific">Sphaerulina musiva (strain SO2202)</name>
    <name type="common">Poplar stem canker fungus</name>
    <name type="synonym">Septoria musiva</name>
    <dbReference type="NCBI Taxonomy" id="692275"/>
    <lineage>
        <taxon>Eukaryota</taxon>
        <taxon>Fungi</taxon>
        <taxon>Dikarya</taxon>
        <taxon>Ascomycota</taxon>
        <taxon>Pezizomycotina</taxon>
        <taxon>Dothideomycetes</taxon>
        <taxon>Dothideomycetidae</taxon>
        <taxon>Mycosphaerellales</taxon>
        <taxon>Mycosphaerellaceae</taxon>
        <taxon>Sphaerulina</taxon>
    </lineage>
</organism>
<dbReference type="OrthoDB" id="10261408at2759"/>
<dbReference type="Pfam" id="PF00172">
    <property type="entry name" value="Zn_clus"/>
    <property type="match status" value="1"/>
</dbReference>
<reference evidence="4 5" key="1">
    <citation type="journal article" date="2012" name="PLoS Pathog.">
        <title>Diverse lifestyles and strategies of plant pathogenesis encoded in the genomes of eighteen Dothideomycetes fungi.</title>
        <authorList>
            <person name="Ohm R.A."/>
            <person name="Feau N."/>
            <person name="Henrissat B."/>
            <person name="Schoch C.L."/>
            <person name="Horwitz B.A."/>
            <person name="Barry K.W."/>
            <person name="Condon B.J."/>
            <person name="Copeland A.C."/>
            <person name="Dhillon B."/>
            <person name="Glaser F."/>
            <person name="Hesse C.N."/>
            <person name="Kosti I."/>
            <person name="LaButti K."/>
            <person name="Lindquist E.A."/>
            <person name="Lucas S."/>
            <person name="Salamov A.A."/>
            <person name="Bradshaw R.E."/>
            <person name="Ciuffetti L."/>
            <person name="Hamelin R.C."/>
            <person name="Kema G.H.J."/>
            <person name="Lawrence C."/>
            <person name="Scott J.A."/>
            <person name="Spatafora J.W."/>
            <person name="Turgeon B.G."/>
            <person name="de Wit P.J.G.M."/>
            <person name="Zhong S."/>
            <person name="Goodwin S.B."/>
            <person name="Grigoriev I.V."/>
        </authorList>
    </citation>
    <scope>NUCLEOTIDE SEQUENCE [LARGE SCALE GENOMIC DNA]</scope>
    <source>
        <strain evidence="4 5">SO2202</strain>
    </source>
</reference>
<proteinExistence type="predicted"/>
<dbReference type="GO" id="GO:0008270">
    <property type="term" value="F:zinc ion binding"/>
    <property type="evidence" value="ECO:0007669"/>
    <property type="project" value="InterPro"/>
</dbReference>
<dbReference type="InterPro" id="IPR053187">
    <property type="entry name" value="Notoamide_regulator"/>
</dbReference>
<dbReference type="RefSeq" id="XP_016761387.1">
    <property type="nucleotide sequence ID" value="XM_016901953.1"/>
</dbReference>
<dbReference type="PANTHER" id="PTHR47256">
    <property type="entry name" value="ZN(II)2CYS6 TRANSCRIPTION FACTOR (EUROFUNG)-RELATED"/>
    <property type="match status" value="1"/>
</dbReference>
<gene>
    <name evidence="4" type="ORF">SEPMUDRAFT_125104</name>
</gene>
<dbReference type="InterPro" id="IPR036864">
    <property type="entry name" value="Zn2-C6_fun-type_DNA-bd_sf"/>
</dbReference>
<dbReference type="CDD" id="cd00067">
    <property type="entry name" value="GAL4"/>
    <property type="match status" value="1"/>
</dbReference>
<evidence type="ECO:0000256" key="1">
    <source>
        <dbReference type="ARBA" id="ARBA00023242"/>
    </source>
</evidence>
<dbReference type="PANTHER" id="PTHR47256:SF1">
    <property type="entry name" value="ZN(II)2CYS6 TRANSCRIPTION FACTOR (EUROFUNG)"/>
    <property type="match status" value="1"/>
</dbReference>
<keyword evidence="1" id="KW-0539">Nucleus</keyword>
<dbReference type="SMART" id="SM00066">
    <property type="entry name" value="GAL4"/>
    <property type="match status" value="1"/>
</dbReference>
<dbReference type="PROSITE" id="PS00463">
    <property type="entry name" value="ZN2_CY6_FUNGAL_1"/>
    <property type="match status" value="1"/>
</dbReference>
<feature type="compositionally biased region" description="Basic and acidic residues" evidence="2">
    <location>
        <begin position="140"/>
        <end position="157"/>
    </location>
</feature>
<dbReference type="GeneID" id="27899090"/>
<dbReference type="SUPFAM" id="SSF57701">
    <property type="entry name" value="Zn2/Cys6 DNA-binding domain"/>
    <property type="match status" value="1"/>
</dbReference>
<dbReference type="CDD" id="cd12148">
    <property type="entry name" value="fungal_TF_MHR"/>
    <property type="match status" value="1"/>
</dbReference>
<evidence type="ECO:0000313" key="4">
    <source>
        <dbReference type="EMBL" id="EMF13266.1"/>
    </source>
</evidence>
<dbReference type="STRING" id="692275.M3BYW1"/>
<evidence type="ECO:0000256" key="2">
    <source>
        <dbReference type="SAM" id="MobiDB-lite"/>
    </source>
</evidence>
<feature type="domain" description="Zn(2)-C6 fungal-type" evidence="3">
    <location>
        <begin position="20"/>
        <end position="50"/>
    </location>
</feature>
<accession>M3BYW1</accession>
<sequence length="673" mass="76007">MASSLTKSSASKRRDQVTVACDRCRSKKTKCDGTRPICSSCARRRTLCVWDSERDPDATPITAVKRKLEQIQPQLLQYQALFSLMRESSDAEALRVLSAVRSGSDIESALQAVRFQVSPERLEISAGRQTGHPPKKCHGSRSDSRHSERVAQMDGGDKQPYLRRVASQETAPESKCRRHLSAPWQDGTFSDYDPRIQAAHSNDWGLTYLDDETFRNIIRCFLTWDHPSFTFFDEDLFLDQLAKGQPSELCSSLLIHAMMALGSRNFYFLEPDKAAIAEHFGLAAATQQWDMCHDDAIPAVIIAGMLLFLVYQFKGQDKFGWPYLAQAEQLARVLGFFRPAMAHKTFDRSAQHAVRTRGRQAVAWGIFDYRAYLSLINDLQPMTDCPAIPIMAEPESEADDIWAAWPWPGTCRQFPGQLQYARSTLSLIVADIMPVHRRHETNNVTKAHHDAALAIYERLRKWYHELRQPLKSLRVSTPQLIGLHNYYQLALMQLFSPFVLEPDGPTSFLPSSKPLREAGLPDELMTATYFAALEQLKTNIFHFDRQWSPQCTPSQNLAPLVHVCLAALPVLHSDLDARYIFSLGLLLCLRAAQSFVICRAILRSIQATAVRKGVVLPALAHRVFARLDHAFPALPHLDKVRSTFIVDTRLRHTDVEASTLETLVKDMVGLHVS</sequence>
<dbReference type="InterPro" id="IPR001138">
    <property type="entry name" value="Zn2Cys6_DnaBD"/>
</dbReference>
<dbReference type="Gene3D" id="4.10.240.10">
    <property type="entry name" value="Zn(2)-C6 fungal-type DNA-binding domain"/>
    <property type="match status" value="1"/>
</dbReference>
<dbReference type="AlphaFoldDB" id="M3BYW1"/>
<dbReference type="HOGENOM" id="CLU_376430_0_0_1"/>
<dbReference type="eggNOG" id="ENOG502SJUN">
    <property type="taxonomic scope" value="Eukaryota"/>
</dbReference>